<dbReference type="Proteomes" id="UP000000238">
    <property type="component" value="Chromosome"/>
</dbReference>
<evidence type="ECO:0000259" key="1">
    <source>
        <dbReference type="Pfam" id="PF00534"/>
    </source>
</evidence>
<dbReference type="GO" id="GO:1901135">
    <property type="term" value="P:carbohydrate derivative metabolic process"/>
    <property type="evidence" value="ECO:0007669"/>
    <property type="project" value="UniProtKB-ARBA"/>
</dbReference>
<dbReference type="InterPro" id="IPR001296">
    <property type="entry name" value="Glyco_trans_1"/>
</dbReference>
<dbReference type="SUPFAM" id="SSF53756">
    <property type="entry name" value="UDP-Glycosyltransferase/glycogen phosphorylase"/>
    <property type="match status" value="1"/>
</dbReference>
<dbReference type="PANTHER" id="PTHR12526">
    <property type="entry name" value="GLYCOSYLTRANSFERASE"/>
    <property type="match status" value="1"/>
</dbReference>
<gene>
    <name evidence="3" type="ordered locus">HCH_02738</name>
</gene>
<dbReference type="CAZy" id="GT4">
    <property type="family name" value="Glycosyltransferase Family 4"/>
</dbReference>
<evidence type="ECO:0000259" key="2">
    <source>
        <dbReference type="Pfam" id="PF13439"/>
    </source>
</evidence>
<organism evidence="3 4">
    <name type="scientific">Hahella chejuensis (strain KCTC 2396)</name>
    <dbReference type="NCBI Taxonomy" id="349521"/>
    <lineage>
        <taxon>Bacteria</taxon>
        <taxon>Pseudomonadati</taxon>
        <taxon>Pseudomonadota</taxon>
        <taxon>Gammaproteobacteria</taxon>
        <taxon>Oceanospirillales</taxon>
        <taxon>Hahellaceae</taxon>
        <taxon>Hahella</taxon>
    </lineage>
</organism>
<dbReference type="STRING" id="349521.HCH_02738"/>
<dbReference type="EMBL" id="CP000155">
    <property type="protein sequence ID" value="ABC29524.1"/>
    <property type="molecule type" value="Genomic_DNA"/>
</dbReference>
<dbReference type="eggNOG" id="COG3072">
    <property type="taxonomic scope" value="Bacteria"/>
</dbReference>
<feature type="domain" description="Glycosyltransferase subfamily 4-like N-terminal" evidence="2">
    <location>
        <begin position="20"/>
        <end position="177"/>
    </location>
</feature>
<sequence length="381" mass="41909">MSMKTPPHITHIASGDIWAGAEKQLYELCKALIATNQVEVSAIVFNEGVLACKLKDLGITVTVAPESQLSFTRLISQTRLHLLSQKTDLIHTHGFKENIIGSFARIASNTGKSVTTIHGNQETQLSWAKPHKAAIHYLDRLLTKFYQNRVIAVSTQLEQSLRALYSAKVIKISNFINSTEIQKLQREEIKQQTNLYTIGFVGRLVSVKRIDLFIKAIKLLTQHLPELNIKAKIIGDGPLRSTAEKLVADEALQSIIEFTGFIDPSTLEIGKLDILLMPSDHEGLPMTLLEALALHVPIVAHDVGGIPEVLDHGKAGVLVANHSEQGYANALAELVSEPEQLSSIAEHGYSHLIKNFDASATIPKYLKLYFELIKPGGILNG</sequence>
<dbReference type="HOGENOM" id="CLU_009583_0_3_6"/>
<evidence type="ECO:0000313" key="4">
    <source>
        <dbReference type="Proteomes" id="UP000000238"/>
    </source>
</evidence>
<keyword evidence="4" id="KW-1185">Reference proteome</keyword>
<dbReference type="GO" id="GO:0016757">
    <property type="term" value="F:glycosyltransferase activity"/>
    <property type="evidence" value="ECO:0007669"/>
    <property type="project" value="InterPro"/>
</dbReference>
<evidence type="ECO:0000313" key="3">
    <source>
        <dbReference type="EMBL" id="ABC29524.1"/>
    </source>
</evidence>
<keyword evidence="3" id="KW-0808">Transferase</keyword>
<accession>Q2SIK0</accession>
<name>Q2SIK0_HAHCH</name>
<dbReference type="Pfam" id="PF13439">
    <property type="entry name" value="Glyco_transf_4"/>
    <property type="match status" value="1"/>
</dbReference>
<dbReference type="eggNOG" id="COG0438">
    <property type="taxonomic scope" value="Bacteria"/>
</dbReference>
<reference evidence="3 4" key="1">
    <citation type="journal article" date="2005" name="Nucleic Acids Res.">
        <title>Genomic blueprint of Hahella chejuensis, a marine microbe producing an algicidal agent.</title>
        <authorList>
            <person name="Jeong H."/>
            <person name="Yim J.H."/>
            <person name="Lee C."/>
            <person name="Choi S.-H."/>
            <person name="Park Y.K."/>
            <person name="Yoon S.H."/>
            <person name="Hur C.-G."/>
            <person name="Kang H.-Y."/>
            <person name="Kim D."/>
            <person name="Lee H.H."/>
            <person name="Park K.H."/>
            <person name="Park S.-H."/>
            <person name="Park H.-S."/>
            <person name="Lee H.K."/>
            <person name="Oh T.K."/>
            <person name="Kim J.F."/>
        </authorList>
    </citation>
    <scope>NUCLEOTIDE SEQUENCE [LARGE SCALE GENOMIC DNA]</scope>
    <source>
        <strain evidence="3 4">KCTC 2396</strain>
    </source>
</reference>
<dbReference type="Gene3D" id="3.40.50.2000">
    <property type="entry name" value="Glycogen Phosphorylase B"/>
    <property type="match status" value="2"/>
</dbReference>
<dbReference type="AlphaFoldDB" id="Q2SIK0"/>
<dbReference type="InterPro" id="IPR028098">
    <property type="entry name" value="Glyco_trans_4-like_N"/>
</dbReference>
<dbReference type="PANTHER" id="PTHR12526:SF630">
    <property type="entry name" value="GLYCOSYLTRANSFERASE"/>
    <property type="match status" value="1"/>
</dbReference>
<proteinExistence type="predicted"/>
<dbReference type="KEGG" id="hch:HCH_02738"/>
<dbReference type="Pfam" id="PF00534">
    <property type="entry name" value="Glycos_transf_1"/>
    <property type="match status" value="1"/>
</dbReference>
<feature type="domain" description="Glycosyl transferase family 1" evidence="1">
    <location>
        <begin position="185"/>
        <end position="349"/>
    </location>
</feature>
<protein>
    <submittedName>
        <fullName evidence="3">Glycosyltransferase</fullName>
    </submittedName>
</protein>
<dbReference type="CDD" id="cd03801">
    <property type="entry name" value="GT4_PimA-like"/>
    <property type="match status" value="1"/>
</dbReference>